<gene>
    <name evidence="6" type="ORF">RZN69_22285</name>
</gene>
<feature type="transmembrane region" description="Helical" evidence="5">
    <location>
        <begin position="64"/>
        <end position="85"/>
    </location>
</feature>
<feature type="transmembrane region" description="Helical" evidence="5">
    <location>
        <begin position="141"/>
        <end position="158"/>
    </location>
</feature>
<feature type="transmembrane region" description="Helical" evidence="5">
    <location>
        <begin position="246"/>
        <end position="269"/>
    </location>
</feature>
<evidence type="ECO:0000256" key="4">
    <source>
        <dbReference type="ARBA" id="ARBA00023136"/>
    </source>
</evidence>
<organism evidence="6 7">
    <name type="scientific">Rubellicoccus peritrichatus</name>
    <dbReference type="NCBI Taxonomy" id="3080537"/>
    <lineage>
        <taxon>Bacteria</taxon>
        <taxon>Pseudomonadati</taxon>
        <taxon>Verrucomicrobiota</taxon>
        <taxon>Opitutia</taxon>
        <taxon>Puniceicoccales</taxon>
        <taxon>Cerasicoccaceae</taxon>
        <taxon>Rubellicoccus</taxon>
    </lineage>
</organism>
<feature type="transmembrane region" description="Helical" evidence="5">
    <location>
        <begin position="40"/>
        <end position="58"/>
    </location>
</feature>
<feature type="transmembrane region" description="Helical" evidence="5">
    <location>
        <begin position="97"/>
        <end position="121"/>
    </location>
</feature>
<keyword evidence="4 5" id="KW-0472">Membrane</keyword>
<feature type="transmembrane region" description="Helical" evidence="5">
    <location>
        <begin position="535"/>
        <end position="553"/>
    </location>
</feature>
<evidence type="ECO:0000313" key="6">
    <source>
        <dbReference type="EMBL" id="WOO41357.1"/>
    </source>
</evidence>
<dbReference type="GO" id="GO:0046873">
    <property type="term" value="F:metal ion transmembrane transporter activity"/>
    <property type="evidence" value="ECO:0007669"/>
    <property type="project" value="InterPro"/>
</dbReference>
<feature type="transmembrane region" description="Helical" evidence="5">
    <location>
        <begin position="406"/>
        <end position="431"/>
    </location>
</feature>
<reference evidence="6 7" key="1">
    <citation type="submission" date="2023-10" db="EMBL/GenBank/DDBJ databases">
        <title>Rubellicoccus peritrichatus gen. nov., sp. nov., isolated from an algae of coral reef tank.</title>
        <authorList>
            <person name="Luo J."/>
        </authorList>
    </citation>
    <scope>NUCLEOTIDE SEQUENCE [LARGE SCALE GENOMIC DNA]</scope>
    <source>
        <strain evidence="6 7">CR14</strain>
    </source>
</reference>
<evidence type="ECO:0000256" key="3">
    <source>
        <dbReference type="ARBA" id="ARBA00022989"/>
    </source>
</evidence>
<feature type="transmembrane region" description="Helical" evidence="5">
    <location>
        <begin position="170"/>
        <end position="188"/>
    </location>
</feature>
<protein>
    <submittedName>
        <fullName evidence="6">Divalent metal cation transporter</fullName>
    </submittedName>
</protein>
<evidence type="ECO:0000313" key="7">
    <source>
        <dbReference type="Proteomes" id="UP001304300"/>
    </source>
</evidence>
<keyword evidence="7" id="KW-1185">Reference proteome</keyword>
<evidence type="ECO:0000256" key="2">
    <source>
        <dbReference type="ARBA" id="ARBA00022692"/>
    </source>
</evidence>
<dbReference type="Pfam" id="PF01566">
    <property type="entry name" value="Nramp"/>
    <property type="match status" value="1"/>
</dbReference>
<dbReference type="Proteomes" id="UP001304300">
    <property type="component" value="Chromosome"/>
</dbReference>
<name>A0AAQ3QVY7_9BACT</name>
<dbReference type="GO" id="GO:0016020">
    <property type="term" value="C:membrane"/>
    <property type="evidence" value="ECO:0007669"/>
    <property type="project" value="UniProtKB-SubCell"/>
</dbReference>
<comment type="subcellular location">
    <subcellularLocation>
        <location evidence="1">Membrane</location>
        <topology evidence="1">Multi-pass membrane protein</topology>
    </subcellularLocation>
</comment>
<evidence type="ECO:0000256" key="5">
    <source>
        <dbReference type="SAM" id="Phobius"/>
    </source>
</evidence>
<sequence length="565" mass="60636">MSTPQLEHDRSILRAGEAKGGLARIGAYVRLSGPGWLQSAITLGGGSLSTSLFLGVLGGVSLLWIQPLAMALGIIMLCAISYVTLSTGQKPFQLVKAHFNPVIAWAWIIATLLANVIWALPTFSLGASAVSQNLLSGTSEGMIAIGMLLLAVAIIWFYDTGNRGIKIFENLLKLIVALIVLSFVGVVFKMSSTEGGLDWAAIIRGFIPNVSQLTTPAEAFQRHLAELSGNARTFWEAEIVTQQRGVIFSGVTYAVGINMTFLLPCSQLAKGWDKDFRKLAVFDLSTSLLIPFTIATSCIVIAASNQFHAIQEKGLITAIDPSNGSIVLTDADTPNTALSSAYQRLLNSRLSNQGITLADFSPNELATMQAEMPLPEKQMAAMLVKRGALSLSRSLEPLMGRAFANYIFGFGVFAMTLSTIIVLMLINGFVACEMLGLPSTGPWHRLGCMLPGLGVLGPFIWQKASFWVVIPTATIGLVALPLAYLSFFALFNNRKLLGESFITGGKRIACNTLMLCAIAFVTFGCVWATYAKTGILGLLGILIFLILAGIAHIRRRPSNTLHTNG</sequence>
<accession>A0AAQ3QVY7</accession>
<keyword evidence="3 5" id="KW-1133">Transmembrane helix</keyword>
<dbReference type="RefSeq" id="WP_317833829.1">
    <property type="nucleotide sequence ID" value="NZ_CP136920.1"/>
</dbReference>
<feature type="transmembrane region" description="Helical" evidence="5">
    <location>
        <begin position="467"/>
        <end position="491"/>
    </location>
</feature>
<feature type="transmembrane region" description="Helical" evidence="5">
    <location>
        <begin position="281"/>
        <end position="303"/>
    </location>
</feature>
<dbReference type="EMBL" id="CP136920">
    <property type="protein sequence ID" value="WOO41357.1"/>
    <property type="molecule type" value="Genomic_DNA"/>
</dbReference>
<proteinExistence type="predicted"/>
<evidence type="ECO:0000256" key="1">
    <source>
        <dbReference type="ARBA" id="ARBA00004141"/>
    </source>
</evidence>
<dbReference type="AlphaFoldDB" id="A0AAQ3QVY7"/>
<keyword evidence="2 5" id="KW-0812">Transmembrane</keyword>
<feature type="transmembrane region" description="Helical" evidence="5">
    <location>
        <begin position="512"/>
        <end position="529"/>
    </location>
</feature>
<dbReference type="InterPro" id="IPR001046">
    <property type="entry name" value="NRAMP_fam"/>
</dbReference>